<organism evidence="2 3">
    <name type="scientific">Paeniglutamicibacter gangotriensis Lz1y</name>
    <dbReference type="NCBI Taxonomy" id="1276920"/>
    <lineage>
        <taxon>Bacteria</taxon>
        <taxon>Bacillati</taxon>
        <taxon>Actinomycetota</taxon>
        <taxon>Actinomycetes</taxon>
        <taxon>Micrococcales</taxon>
        <taxon>Micrococcaceae</taxon>
        <taxon>Paeniglutamicibacter</taxon>
    </lineage>
</organism>
<accession>M7MU60</accession>
<feature type="region of interest" description="Disordered" evidence="1">
    <location>
        <begin position="22"/>
        <end position="59"/>
    </location>
</feature>
<comment type="caution">
    <text evidence="2">The sequence shown here is derived from an EMBL/GenBank/DDBJ whole genome shotgun (WGS) entry which is preliminary data.</text>
</comment>
<reference evidence="2 3" key="1">
    <citation type="journal article" date="2013" name="Genome Announc.">
        <title>Draft Genome Sequence of Arthrobacter gangotriensis Strain Lz1yT, Isolated from a Penguin Rookery Soil Sample Collected in Antarctica, near the Indian Station Dakshin Gangotri.</title>
        <authorList>
            <person name="Shivaji S."/>
            <person name="Ara S."/>
            <person name="Bandi S."/>
            <person name="Singh A."/>
            <person name="Kumar Pinnaka A."/>
        </authorList>
    </citation>
    <scope>NUCLEOTIDE SEQUENCE [LARGE SCALE GENOMIC DNA]</scope>
    <source>
        <strain evidence="2 3">Lz1y</strain>
    </source>
</reference>
<keyword evidence="3" id="KW-1185">Reference proteome</keyword>
<proteinExistence type="predicted"/>
<dbReference type="STRING" id="1276920.ADIAG_01898"/>
<protein>
    <submittedName>
        <fullName evidence="2">Uncharacterized protein</fullName>
    </submittedName>
</protein>
<dbReference type="EMBL" id="AOCK01000005">
    <property type="protein sequence ID" value="EMQ98470.1"/>
    <property type="molecule type" value="Genomic_DNA"/>
</dbReference>
<sequence>MGSTGPGHSRHPEIGCTLENMKTKKRRTAPHGTTASNRAVMGHDAAPVASPTSLPGEEIVAPRTVGPETYEVSMEFVATVQSANPAQIPWLDQIRRDQQLNDSFSEVI</sequence>
<dbReference type="Proteomes" id="UP000012015">
    <property type="component" value="Unassembled WGS sequence"/>
</dbReference>
<evidence type="ECO:0000313" key="3">
    <source>
        <dbReference type="Proteomes" id="UP000012015"/>
    </source>
</evidence>
<evidence type="ECO:0000313" key="2">
    <source>
        <dbReference type="EMBL" id="EMQ98470.1"/>
    </source>
</evidence>
<name>M7MU60_9MICC</name>
<gene>
    <name evidence="2" type="ORF">ADIAG_01898</name>
</gene>
<evidence type="ECO:0000256" key="1">
    <source>
        <dbReference type="SAM" id="MobiDB-lite"/>
    </source>
</evidence>
<dbReference type="AlphaFoldDB" id="M7MU60"/>
<dbReference type="PATRIC" id="fig|1276920.7.peg.1900"/>